<dbReference type="SUPFAM" id="SSF52743">
    <property type="entry name" value="Subtilisin-like"/>
    <property type="match status" value="1"/>
</dbReference>
<dbReference type="PANTHER" id="PTHR14218">
    <property type="entry name" value="PROTEASE S8 TRIPEPTIDYL PEPTIDASE I CLN2"/>
    <property type="match status" value="1"/>
</dbReference>
<dbReference type="SUPFAM" id="SSF54897">
    <property type="entry name" value="Protease propeptides/inhibitors"/>
    <property type="match status" value="1"/>
</dbReference>
<dbReference type="Proteomes" id="UP000281955">
    <property type="component" value="Unassembled WGS sequence"/>
</dbReference>
<accession>A0A420XT28</accession>
<dbReference type="AlphaFoldDB" id="A0A420XT28"/>
<dbReference type="InterPro" id="IPR013783">
    <property type="entry name" value="Ig-like_fold"/>
</dbReference>
<dbReference type="CDD" id="cd11377">
    <property type="entry name" value="Pro-peptidase_S53"/>
    <property type="match status" value="1"/>
</dbReference>
<evidence type="ECO:0000256" key="6">
    <source>
        <dbReference type="ARBA" id="ARBA00022837"/>
    </source>
</evidence>
<dbReference type="SUPFAM" id="SSF49265">
    <property type="entry name" value="Fibronectin type III"/>
    <property type="match status" value="1"/>
</dbReference>
<protein>
    <submittedName>
        <fullName evidence="11">Pro-kumamolisin-like protein</fullName>
    </submittedName>
</protein>
<keyword evidence="12" id="KW-1185">Reference proteome</keyword>
<dbReference type="InParanoid" id="A0A420XT28"/>
<dbReference type="InterPro" id="IPR030400">
    <property type="entry name" value="Sedolisin_dom"/>
</dbReference>
<evidence type="ECO:0000313" key="11">
    <source>
        <dbReference type="EMBL" id="RKS79978.1"/>
    </source>
</evidence>
<feature type="chain" id="PRO_5019119542" evidence="9">
    <location>
        <begin position="34"/>
        <end position="1085"/>
    </location>
</feature>
<feature type="compositionally biased region" description="Polar residues" evidence="8">
    <location>
        <begin position="60"/>
        <end position="72"/>
    </location>
</feature>
<keyword evidence="6" id="KW-0106">Calcium</keyword>
<gene>
    <name evidence="11" type="ORF">CLV35_0396</name>
</gene>
<dbReference type="PROSITE" id="PS51695">
    <property type="entry name" value="SEDOLISIN"/>
    <property type="match status" value="1"/>
</dbReference>
<evidence type="ECO:0000256" key="7">
    <source>
        <dbReference type="ARBA" id="ARBA00023145"/>
    </source>
</evidence>
<comment type="cofactor">
    <cofactor evidence="1">
        <name>Ca(2+)</name>
        <dbReference type="ChEBI" id="CHEBI:29108"/>
    </cofactor>
</comment>
<feature type="domain" description="Peptidase S53" evidence="10">
    <location>
        <begin position="285"/>
        <end position="650"/>
    </location>
</feature>
<keyword evidence="4" id="KW-0378">Hydrolase</keyword>
<evidence type="ECO:0000256" key="3">
    <source>
        <dbReference type="ARBA" id="ARBA00022723"/>
    </source>
</evidence>
<dbReference type="Gene3D" id="3.40.50.200">
    <property type="entry name" value="Peptidase S8/S53 domain"/>
    <property type="match status" value="1"/>
</dbReference>
<dbReference type="PANTHER" id="PTHR14218:SF15">
    <property type="entry name" value="TRIPEPTIDYL-PEPTIDASE 1"/>
    <property type="match status" value="1"/>
</dbReference>
<comment type="caution">
    <text evidence="11">The sequence shown here is derived from an EMBL/GenBank/DDBJ whole genome shotgun (WGS) entry which is preliminary data.</text>
</comment>
<keyword evidence="3" id="KW-0479">Metal-binding</keyword>
<dbReference type="GO" id="GO:0005975">
    <property type="term" value="P:carbohydrate metabolic process"/>
    <property type="evidence" value="ECO:0007669"/>
    <property type="project" value="UniProtKB-ARBA"/>
</dbReference>
<name>A0A420XT28_9ACTN</name>
<proteinExistence type="predicted"/>
<dbReference type="InterPro" id="IPR015366">
    <property type="entry name" value="S53_propep"/>
</dbReference>
<dbReference type="InterPro" id="IPR006311">
    <property type="entry name" value="TAT_signal"/>
</dbReference>
<sequence length="1085" mass="110691">MSSSRPPRRRHVTGSLAALAAFALGVTPAVASAATSPSADGPGGSAAPTVPTSAAFPTHQRGSAPQAVTSGSAHLVRATDESQRLRLTVGLQTPHADDEEAFLASLQDKSSPNFHRYLTAEQWNARFAPSAADEQKVVDWAQANGITVTRRFANHLVVDLEGDVGTVEKALGVSINDYTLGQRQFYANTAAPALPASISDVVEAVGGLNSLEVLQPQGATAEQEASTAYSAGAAVSEGPSQHADGSTALLAAAMSAAKAKSATTGGFYDPSDIYASTAYDTDALNRQGHCCNPTHVSTGAPPATSIAIASVGLQQLSDMQGFHDLYPYLAYSYDTRYIDGTPSGNDLEGTMDLEWSTAMANSFGSYLDTAHVRMYDGANALLTTFTDIYNSMLSDGVARTMSTSWGCAESYCASSGLMNTQHNIFNAMLGQGWSLTAASDDAGPYADCSHVSVSYPSSDPDVVAAGGTTLQAAGGFFSEVAWTGGSSAGSCGVNNGGGGGGCSVQFAQPGYQSGRVNGLCPGHRAVPDVSLNASIGQNIFFGGVRRGSGGTSIVAPELAGFFAQANAYRISMGNICGSTGNQACGLIGNPNNAIYLGASTGTTHNPVYDITSGCTSNDVGGGWCAGTGYDLATGLGSLNMLQLAWDINYWTVPEATPPSIGISGPSTGVWYTSNPSLSWSVADSGGSYGAAGNAGYTYRWDADPGNPTSHAHPGTGDPFYYGPTYPKASTGSVSLASAGQGCHTLYVRAWDNLGLSTLRSYGPVCYDTSTPSASISLNSGATYANSSTVSVALSASNPTSGDPVTQMRFSNNGGSSYGPWHPYASSTTYGLPSGNGTRSLSVQVMNAAGTVSAGATDTIVVDTAVPTISSAPHPKLITGQTFTSSGAPVQILWSGSDTGGSGISGYTLQQSVDGGAYTGVSLSSPGATSAIVHIHSGHTYRYQVRVTDRAGNVSGWKAGSTFTLSSYENTSSRIAYSSGWTQVNESGASGGNVKYTTSGGKTAKVSFTGTQVAWVTQIASTNGSATVKVDSGSSSSVSTNGSTTKQTYVAAASTGLTAGAHTYTVTSSGTSGHPRVEVDTFLVIS</sequence>
<dbReference type="GO" id="GO:0008240">
    <property type="term" value="F:tripeptidyl-peptidase activity"/>
    <property type="evidence" value="ECO:0007669"/>
    <property type="project" value="TreeGrafter"/>
</dbReference>
<evidence type="ECO:0000313" key="12">
    <source>
        <dbReference type="Proteomes" id="UP000281955"/>
    </source>
</evidence>
<dbReference type="InterPro" id="IPR050819">
    <property type="entry name" value="Tripeptidyl-peptidase_I"/>
</dbReference>
<dbReference type="PROSITE" id="PS51318">
    <property type="entry name" value="TAT"/>
    <property type="match status" value="1"/>
</dbReference>
<dbReference type="GO" id="GO:0046872">
    <property type="term" value="F:metal ion binding"/>
    <property type="evidence" value="ECO:0007669"/>
    <property type="project" value="UniProtKB-KW"/>
</dbReference>
<keyword evidence="7" id="KW-0865">Zymogen</keyword>
<reference evidence="11 12" key="1">
    <citation type="submission" date="2018-10" db="EMBL/GenBank/DDBJ databases">
        <title>Genomic Encyclopedia of Archaeal and Bacterial Type Strains, Phase II (KMG-II): from individual species to whole genera.</title>
        <authorList>
            <person name="Goeker M."/>
        </authorList>
    </citation>
    <scope>NUCLEOTIDE SEQUENCE [LARGE SCALE GENOMIC DNA]</scope>
    <source>
        <strain evidence="11 12">RP-AC37</strain>
    </source>
</reference>
<evidence type="ECO:0000256" key="8">
    <source>
        <dbReference type="SAM" id="MobiDB-lite"/>
    </source>
</evidence>
<dbReference type="SMART" id="SM00944">
    <property type="entry name" value="Pro-kuma_activ"/>
    <property type="match status" value="1"/>
</dbReference>
<evidence type="ECO:0000256" key="5">
    <source>
        <dbReference type="ARBA" id="ARBA00022825"/>
    </source>
</evidence>
<evidence type="ECO:0000256" key="2">
    <source>
        <dbReference type="ARBA" id="ARBA00022670"/>
    </source>
</evidence>
<evidence type="ECO:0000259" key="10">
    <source>
        <dbReference type="PROSITE" id="PS51695"/>
    </source>
</evidence>
<dbReference type="Pfam" id="PF09286">
    <property type="entry name" value="Pro-kuma_activ"/>
    <property type="match status" value="1"/>
</dbReference>
<dbReference type="EMBL" id="RBWV01000009">
    <property type="protein sequence ID" value="RKS79978.1"/>
    <property type="molecule type" value="Genomic_DNA"/>
</dbReference>
<feature type="region of interest" description="Disordered" evidence="8">
    <location>
        <begin position="31"/>
        <end position="75"/>
    </location>
</feature>
<dbReference type="InterPro" id="IPR036852">
    <property type="entry name" value="Peptidase_S8/S53_dom_sf"/>
</dbReference>
<dbReference type="GO" id="GO:0006508">
    <property type="term" value="P:proteolysis"/>
    <property type="evidence" value="ECO:0007669"/>
    <property type="project" value="UniProtKB-KW"/>
</dbReference>
<dbReference type="InterPro" id="IPR036116">
    <property type="entry name" value="FN3_sf"/>
</dbReference>
<evidence type="ECO:0000256" key="9">
    <source>
        <dbReference type="SAM" id="SignalP"/>
    </source>
</evidence>
<keyword evidence="9" id="KW-0732">Signal</keyword>
<organism evidence="11 12">
    <name type="scientific">Motilibacter peucedani</name>
    <dbReference type="NCBI Taxonomy" id="598650"/>
    <lineage>
        <taxon>Bacteria</taxon>
        <taxon>Bacillati</taxon>
        <taxon>Actinomycetota</taxon>
        <taxon>Actinomycetes</taxon>
        <taxon>Motilibacterales</taxon>
        <taxon>Motilibacteraceae</taxon>
        <taxon>Motilibacter</taxon>
    </lineage>
</organism>
<dbReference type="Gene3D" id="2.60.40.10">
    <property type="entry name" value="Immunoglobulins"/>
    <property type="match status" value="1"/>
</dbReference>
<evidence type="ECO:0000256" key="4">
    <source>
        <dbReference type="ARBA" id="ARBA00022801"/>
    </source>
</evidence>
<dbReference type="Gene3D" id="2.60.120.260">
    <property type="entry name" value="Galactose-binding domain-like"/>
    <property type="match status" value="1"/>
</dbReference>
<feature type="signal peptide" evidence="9">
    <location>
        <begin position="1"/>
        <end position="33"/>
    </location>
</feature>
<keyword evidence="2" id="KW-0645">Protease</keyword>
<keyword evidence="5" id="KW-0720">Serine protease</keyword>
<dbReference type="GO" id="GO:0004252">
    <property type="term" value="F:serine-type endopeptidase activity"/>
    <property type="evidence" value="ECO:0007669"/>
    <property type="project" value="InterPro"/>
</dbReference>
<evidence type="ECO:0000256" key="1">
    <source>
        <dbReference type="ARBA" id="ARBA00001913"/>
    </source>
</evidence>